<dbReference type="GO" id="GO:0008009">
    <property type="term" value="F:chemokine activity"/>
    <property type="evidence" value="ECO:0007669"/>
    <property type="project" value="InterPro"/>
</dbReference>
<dbReference type="AlphaFoldDB" id="A0A8V0Y544"/>
<dbReference type="PANTHER" id="PTHR12015:SF198">
    <property type="entry name" value="PLATELET BASIC PROTEIN"/>
    <property type="match status" value="1"/>
</dbReference>
<dbReference type="PANTHER" id="PTHR12015">
    <property type="entry name" value="SMALL INDUCIBLE CYTOKINE A"/>
    <property type="match status" value="1"/>
</dbReference>
<comment type="similarity">
    <text evidence="2">Belongs to the intercrine alpha (chemokine CxC) family.</text>
</comment>
<dbReference type="InterPro" id="IPR033899">
    <property type="entry name" value="CXC_Chemokine_domain"/>
</dbReference>
<keyword evidence="3" id="KW-0202">Cytokine</keyword>
<evidence type="ECO:0000313" key="8">
    <source>
        <dbReference type="Proteomes" id="UP000000539"/>
    </source>
</evidence>
<dbReference type="Proteomes" id="UP000000539">
    <property type="component" value="Chromosome 4"/>
</dbReference>
<dbReference type="Ensembl" id="ENSGALT00010019627.1">
    <property type="protein sequence ID" value="ENSGALP00010011175.1"/>
    <property type="gene ID" value="ENSGALG00010008206.1"/>
</dbReference>
<dbReference type="GeneTree" id="ENSGT00530000064292"/>
<protein>
    <submittedName>
        <fullName evidence="7">C-X-C motif chemokine ligand 13-like 2</fullName>
    </submittedName>
</protein>
<reference evidence="7" key="2">
    <citation type="submission" date="2025-08" db="UniProtKB">
        <authorList>
            <consortium name="Ensembl"/>
        </authorList>
    </citation>
    <scope>IDENTIFICATION</scope>
    <source>
        <strain evidence="7">broiler</strain>
    </source>
</reference>
<keyword evidence="4" id="KW-0964">Secreted</keyword>
<reference evidence="7" key="3">
    <citation type="submission" date="2025-09" db="UniProtKB">
        <authorList>
            <consortium name="Ensembl"/>
        </authorList>
    </citation>
    <scope>IDENTIFICATION</scope>
    <source>
        <strain evidence="7">broiler</strain>
    </source>
</reference>
<accession>A0A8V0Y544</accession>
<dbReference type="FunFam" id="2.40.50.40:FF:000036">
    <property type="entry name" value="Interleukin-8"/>
    <property type="match status" value="1"/>
</dbReference>
<feature type="domain" description="Chemokine interleukin-8-like" evidence="6">
    <location>
        <begin position="67"/>
        <end position="128"/>
    </location>
</feature>
<dbReference type="InterPro" id="IPR039809">
    <property type="entry name" value="Chemokine_b/g/d"/>
</dbReference>
<reference evidence="7" key="1">
    <citation type="submission" date="2020-11" db="EMBL/GenBank/DDBJ databases">
        <title>Gallus gallus (Chicken) genome, bGalGal1, GRCg7b, maternal haplotype autosomes + Z &amp; W.</title>
        <authorList>
            <person name="Warren W."/>
            <person name="Formenti G."/>
            <person name="Fedrigo O."/>
            <person name="Haase B."/>
            <person name="Mountcastle J."/>
            <person name="Balacco J."/>
            <person name="Tracey A."/>
            <person name="Schneider V."/>
            <person name="Okimoto R."/>
            <person name="Cheng H."/>
            <person name="Hawken R."/>
            <person name="Howe K."/>
            <person name="Jarvis E.D."/>
        </authorList>
    </citation>
    <scope>NUCLEOTIDE SEQUENCE [LARGE SCALE GENOMIC DNA]</scope>
    <source>
        <strain evidence="7">Broiler</strain>
    </source>
</reference>
<evidence type="ECO:0000259" key="6">
    <source>
        <dbReference type="SMART" id="SM00199"/>
    </source>
</evidence>
<evidence type="ECO:0000256" key="4">
    <source>
        <dbReference type="ARBA" id="ARBA00022525"/>
    </source>
</evidence>
<comment type="subcellular location">
    <subcellularLocation>
        <location evidence="1">Secreted</location>
    </subcellularLocation>
</comment>
<dbReference type="Pfam" id="PF00048">
    <property type="entry name" value="IL8"/>
    <property type="match status" value="1"/>
</dbReference>
<dbReference type="GO" id="GO:0006955">
    <property type="term" value="P:immune response"/>
    <property type="evidence" value="ECO:0007669"/>
    <property type="project" value="InterPro"/>
</dbReference>
<keyword evidence="5" id="KW-0732">Signal</keyword>
<dbReference type="SMART" id="SM00199">
    <property type="entry name" value="SCY"/>
    <property type="match status" value="1"/>
</dbReference>
<evidence type="ECO:0000256" key="5">
    <source>
        <dbReference type="SAM" id="SignalP"/>
    </source>
</evidence>
<dbReference type="OrthoDB" id="9948647at2759"/>
<evidence type="ECO:0000256" key="2">
    <source>
        <dbReference type="ARBA" id="ARBA00010665"/>
    </source>
</evidence>
<evidence type="ECO:0000313" key="7">
    <source>
        <dbReference type="Ensembl" id="ENSGALP00010011175.1"/>
    </source>
</evidence>
<dbReference type="CDD" id="cd00273">
    <property type="entry name" value="Chemokine_CXC"/>
    <property type="match status" value="1"/>
</dbReference>
<organism evidence="7 8">
    <name type="scientific">Gallus gallus</name>
    <name type="common">Chicken</name>
    <dbReference type="NCBI Taxonomy" id="9031"/>
    <lineage>
        <taxon>Eukaryota</taxon>
        <taxon>Metazoa</taxon>
        <taxon>Chordata</taxon>
        <taxon>Craniata</taxon>
        <taxon>Vertebrata</taxon>
        <taxon>Euteleostomi</taxon>
        <taxon>Archelosauria</taxon>
        <taxon>Archosauria</taxon>
        <taxon>Dinosauria</taxon>
        <taxon>Saurischia</taxon>
        <taxon>Theropoda</taxon>
        <taxon>Coelurosauria</taxon>
        <taxon>Aves</taxon>
        <taxon>Neognathae</taxon>
        <taxon>Galloanserae</taxon>
        <taxon>Galliformes</taxon>
        <taxon>Phasianidae</taxon>
        <taxon>Phasianinae</taxon>
        <taxon>Gallus</taxon>
    </lineage>
</organism>
<keyword evidence="8" id="KW-1185">Reference proteome</keyword>
<evidence type="ECO:0000256" key="1">
    <source>
        <dbReference type="ARBA" id="ARBA00004613"/>
    </source>
</evidence>
<dbReference type="InterPro" id="IPR036048">
    <property type="entry name" value="Interleukin_8-like_sf"/>
</dbReference>
<dbReference type="GO" id="GO:0006952">
    <property type="term" value="P:defense response"/>
    <property type="evidence" value="ECO:0007669"/>
    <property type="project" value="InterPro"/>
</dbReference>
<feature type="chain" id="PRO_5036467475" evidence="5">
    <location>
        <begin position="22"/>
        <end position="138"/>
    </location>
</feature>
<proteinExistence type="inferred from homology"/>
<feature type="signal peptide" evidence="5">
    <location>
        <begin position="1"/>
        <end position="21"/>
    </location>
</feature>
<dbReference type="PRINTS" id="PR00437">
    <property type="entry name" value="SMALLCYTKCXC"/>
</dbReference>
<dbReference type="InterPro" id="IPR001811">
    <property type="entry name" value="Chemokine_IL8-like_dom"/>
</dbReference>
<name>A0A8V0Y544_CHICK</name>
<dbReference type="InterPro" id="IPR001089">
    <property type="entry name" value="Chemokine_CXC"/>
</dbReference>
<gene>
    <name evidence="7" type="primary">CXCL13L2</name>
</gene>
<sequence length="138" mass="15313">MAVRAALLLGLLLVVLCPGDADVLVLKGCGGGCSSQKGFRRQMGRWVFRWCMSYGRVPSAILEANGNLNCRCAKTTTAFIPLRKYESVEVRPVGSSCRRLEVLIKLKTLERICVDPNTPWVRKLLQDLPKLKKKAAPQ</sequence>
<dbReference type="Gene3D" id="2.40.50.40">
    <property type="match status" value="1"/>
</dbReference>
<dbReference type="GO" id="GO:0005615">
    <property type="term" value="C:extracellular space"/>
    <property type="evidence" value="ECO:0007669"/>
    <property type="project" value="UniProtKB-KW"/>
</dbReference>
<dbReference type="FunCoup" id="A0A8V0Y544">
    <property type="interactions" value="169"/>
</dbReference>
<evidence type="ECO:0000256" key="3">
    <source>
        <dbReference type="ARBA" id="ARBA00022514"/>
    </source>
</evidence>
<dbReference type="SUPFAM" id="SSF54117">
    <property type="entry name" value="Interleukin 8-like chemokines"/>
    <property type="match status" value="1"/>
</dbReference>